<evidence type="ECO:0000256" key="7">
    <source>
        <dbReference type="ARBA" id="ARBA00023134"/>
    </source>
</evidence>
<organism evidence="13 14">
    <name type="scientific">Novosphingobium clariflavum</name>
    <dbReference type="NCBI Taxonomy" id="2029884"/>
    <lineage>
        <taxon>Bacteria</taxon>
        <taxon>Pseudomonadati</taxon>
        <taxon>Pseudomonadota</taxon>
        <taxon>Alphaproteobacteria</taxon>
        <taxon>Sphingomonadales</taxon>
        <taxon>Sphingomonadaceae</taxon>
        <taxon>Novosphingobium</taxon>
    </lineage>
</organism>
<feature type="binding site" evidence="8">
    <location>
        <begin position="450"/>
        <end position="457"/>
    </location>
    <ligand>
        <name>GTP</name>
        <dbReference type="ChEBI" id="CHEBI:37565"/>
    </ligand>
</feature>
<dbReference type="NCBIfam" id="TIGR00231">
    <property type="entry name" value="small_GTP"/>
    <property type="match status" value="1"/>
</dbReference>
<keyword evidence="5 8" id="KW-0547">Nucleotide-binding</keyword>
<dbReference type="InterPro" id="IPR013575">
    <property type="entry name" value="IF2_assoc_dom_bac"/>
</dbReference>
<gene>
    <name evidence="8 13" type="primary">infB</name>
    <name evidence="13" type="ORF">ACFFF8_23385</name>
</gene>
<evidence type="ECO:0000256" key="8">
    <source>
        <dbReference type="HAMAP-Rule" id="MF_00100"/>
    </source>
</evidence>
<dbReference type="InterPro" id="IPR015760">
    <property type="entry name" value="TIF_IF2"/>
</dbReference>
<dbReference type="InterPro" id="IPR000178">
    <property type="entry name" value="TF_IF2_bacterial-like"/>
</dbReference>
<dbReference type="Proteomes" id="UP001589858">
    <property type="component" value="Unassembled WGS sequence"/>
</dbReference>
<dbReference type="Gene3D" id="2.40.30.10">
    <property type="entry name" value="Translation factors"/>
    <property type="match status" value="2"/>
</dbReference>
<evidence type="ECO:0000256" key="4">
    <source>
        <dbReference type="ARBA" id="ARBA00022540"/>
    </source>
</evidence>
<accession>A0ABV6SFQ0</accession>
<protein>
    <recommendedName>
        <fullName evidence="2 8">Translation initiation factor IF-2</fullName>
    </recommendedName>
</protein>
<feature type="compositionally biased region" description="Pro residues" evidence="11">
    <location>
        <begin position="63"/>
        <end position="75"/>
    </location>
</feature>
<feature type="region of interest" description="Disordered" evidence="11">
    <location>
        <begin position="48"/>
        <end position="329"/>
    </location>
</feature>
<dbReference type="CDD" id="cd01887">
    <property type="entry name" value="IF2_eIF5B"/>
    <property type="match status" value="1"/>
</dbReference>
<sequence length="943" mass="99454">MSETDNKPTLGRKPLGLKRSVEAGEVKQTFSHGRTNKVVVEVKKKRVIGKPGEGGAEAAPAPQAAPAPAPAPQATPAPQAAAPARPAPQPAPRKPTFIPGETPQERVARLQREAEEARLAVLEETTRREQEQKLRAIEEEKQRAEANRRAEEEAVKAREAAEAAASAEAAAPAQQPVAAPQAPTEAPSAEAAPAEAAPAEAPAAAAPAAPAAAPAPVAKAPVQAAAPAPAPRRFTPVQRPEPVRRPEAAPANAGGNTAGNAGGNASGNASGNAAGSSNAGSAPKGPAGAKKTSAPPPRSTPERDRKGGDRRQSGKLTVNRALNDDEGARARSLAALKRAREKERRAHFGGQSQQREKQVRDVIVPEAITVQELANRMAEKGADLVKAMFKMGMMVTVNQTIDQDTAELLVTEFGHNIQRVSDSDVDIDTSVDVDAPETLKSRPPVVAIMGHVDHGKTSLLDALRGTDVVKGEAGGITQHMGAYQIKTKGGDLVTFLDTPGHAAFTQMRMRGANVTDIVILVVAADDGIMPQTIEAINHTKAAGVPMIVAINKIDKHEANAQRVRERLLEHEVVVEAMSGDVQDVEISAKTGVGLDELIEKILLQAELMELKANPDREAEATVIEAKLDKGKGPLATVLVNRGTLKVGDILVVGTESGRVRAMLDDKGRQVKAAPPSMPVEVLGIGGVPMAGDKLTVVESEQRAREVSSYRQEQATAKRTATAPANIDTMFSALAAKQNVIEYPVVIKGDVQGSVEAISAALNNLSNDEIKVRILQSGVGAITETDVALASASGAPIVGFNVRPNAKARELIAKTKTPMMYYDIIYELTAEVAKQMAGIWGPERIETVVGRAEVKQVFPAGKRDKAAGLLVVEGYIRKGLSARLTRNDVIVSATTISSLRRFKDDVDEVRAGLECGVVLADTNDIKAGDHLEVFEVSHRERTVG</sequence>
<feature type="compositionally biased region" description="Gly residues" evidence="11">
    <location>
        <begin position="256"/>
        <end position="265"/>
    </location>
</feature>
<evidence type="ECO:0000313" key="14">
    <source>
        <dbReference type="Proteomes" id="UP001589858"/>
    </source>
</evidence>
<dbReference type="Pfam" id="PF11987">
    <property type="entry name" value="IF-2"/>
    <property type="match status" value="1"/>
</dbReference>
<dbReference type="HAMAP" id="MF_00100_B">
    <property type="entry name" value="IF_2_B"/>
    <property type="match status" value="1"/>
</dbReference>
<dbReference type="Pfam" id="PF00009">
    <property type="entry name" value="GTP_EFTU"/>
    <property type="match status" value="1"/>
</dbReference>
<keyword evidence="7 8" id="KW-0342">GTP-binding</keyword>
<evidence type="ECO:0000256" key="10">
    <source>
        <dbReference type="SAM" id="Coils"/>
    </source>
</evidence>
<dbReference type="SUPFAM" id="SSF50447">
    <property type="entry name" value="Translation proteins"/>
    <property type="match status" value="2"/>
</dbReference>
<dbReference type="InterPro" id="IPR027417">
    <property type="entry name" value="P-loop_NTPase"/>
</dbReference>
<evidence type="ECO:0000313" key="13">
    <source>
        <dbReference type="EMBL" id="MFC0687537.1"/>
    </source>
</evidence>
<keyword evidence="4 8" id="KW-0396">Initiation factor</keyword>
<dbReference type="PANTHER" id="PTHR43381">
    <property type="entry name" value="TRANSLATION INITIATION FACTOR IF-2-RELATED"/>
    <property type="match status" value="1"/>
</dbReference>
<dbReference type="PROSITE" id="PS51722">
    <property type="entry name" value="G_TR_2"/>
    <property type="match status" value="1"/>
</dbReference>
<evidence type="ECO:0000259" key="12">
    <source>
        <dbReference type="PROSITE" id="PS51722"/>
    </source>
</evidence>
<dbReference type="Pfam" id="PF22042">
    <property type="entry name" value="EF-G_D2"/>
    <property type="match status" value="1"/>
</dbReference>
<dbReference type="InterPro" id="IPR044145">
    <property type="entry name" value="IF2_II"/>
</dbReference>
<feature type="compositionally biased region" description="Basic and acidic residues" evidence="11">
    <location>
        <begin position="300"/>
        <end position="312"/>
    </location>
</feature>
<reference evidence="13 14" key="1">
    <citation type="submission" date="2024-09" db="EMBL/GenBank/DDBJ databases">
        <authorList>
            <person name="Sun Q."/>
            <person name="Mori K."/>
        </authorList>
    </citation>
    <scope>NUCLEOTIDE SEQUENCE [LARGE SCALE GENOMIC DNA]</scope>
    <source>
        <strain evidence="13 14">CICC 11035S</strain>
    </source>
</reference>
<dbReference type="InterPro" id="IPR023115">
    <property type="entry name" value="TIF_IF2_dom3"/>
</dbReference>
<dbReference type="InterPro" id="IPR009000">
    <property type="entry name" value="Transl_B-barrel_sf"/>
</dbReference>
<evidence type="ECO:0000256" key="3">
    <source>
        <dbReference type="ARBA" id="ARBA00022490"/>
    </source>
</evidence>
<keyword evidence="3 8" id="KW-0963">Cytoplasm</keyword>
<feature type="compositionally biased region" description="Basic and acidic residues" evidence="11">
    <location>
        <begin position="124"/>
        <end position="161"/>
    </location>
</feature>
<evidence type="ECO:0000256" key="6">
    <source>
        <dbReference type="ARBA" id="ARBA00022917"/>
    </source>
</evidence>
<dbReference type="InterPro" id="IPR006847">
    <property type="entry name" value="IF2_N"/>
</dbReference>
<comment type="caution">
    <text evidence="13">The sequence shown here is derived from an EMBL/GenBank/DDBJ whole genome shotgun (WGS) entry which is preliminary data.</text>
</comment>
<evidence type="ECO:0000256" key="1">
    <source>
        <dbReference type="ARBA" id="ARBA00007733"/>
    </source>
</evidence>
<comment type="similarity">
    <text evidence="1 8 9">Belongs to the TRAFAC class translation factor GTPase superfamily. Classic translation factor GTPase family. IF-2 subfamily.</text>
</comment>
<dbReference type="InterPro" id="IPR000795">
    <property type="entry name" value="T_Tr_GTP-bd_dom"/>
</dbReference>
<feature type="coiled-coil region" evidence="10">
    <location>
        <begin position="546"/>
        <end position="573"/>
    </location>
</feature>
<feature type="compositionally biased region" description="Low complexity" evidence="11">
    <location>
        <begin position="266"/>
        <end position="293"/>
    </location>
</feature>
<keyword evidence="10" id="KW-0175">Coiled coil</keyword>
<dbReference type="Pfam" id="PF08364">
    <property type="entry name" value="IF2_assoc"/>
    <property type="match status" value="1"/>
</dbReference>
<feature type="region of interest" description="Disordered" evidence="11">
    <location>
        <begin position="1"/>
        <end position="34"/>
    </location>
</feature>
<dbReference type="Pfam" id="PF04760">
    <property type="entry name" value="IF2_N"/>
    <property type="match status" value="1"/>
</dbReference>
<feature type="compositionally biased region" description="Low complexity" evidence="11">
    <location>
        <begin position="162"/>
        <end position="227"/>
    </location>
</feature>
<dbReference type="SUPFAM" id="SSF52156">
    <property type="entry name" value="Initiation factor IF2/eIF5b, domain 3"/>
    <property type="match status" value="1"/>
</dbReference>
<evidence type="ECO:0000256" key="5">
    <source>
        <dbReference type="ARBA" id="ARBA00022741"/>
    </source>
</evidence>
<dbReference type="CDD" id="cd03692">
    <property type="entry name" value="mtIF2_IVc"/>
    <property type="match status" value="1"/>
</dbReference>
<feature type="compositionally biased region" description="Basic and acidic residues" evidence="11">
    <location>
        <begin position="103"/>
        <end position="118"/>
    </location>
</feature>
<dbReference type="InterPro" id="IPR036925">
    <property type="entry name" value="TIF_IF2_dom3_sf"/>
</dbReference>
<evidence type="ECO:0000256" key="9">
    <source>
        <dbReference type="RuleBase" id="RU000644"/>
    </source>
</evidence>
<keyword evidence="6 8" id="KW-0648">Protein biosynthesis</keyword>
<comment type="function">
    <text evidence="8 9">One of the essential components for the initiation of protein synthesis. Protects formylmethionyl-tRNA from spontaneous hydrolysis and promotes its binding to the 30S ribosomal subunits. Also involved in the hydrolysis of GTP during the formation of the 70S ribosomal complex.</text>
</comment>
<dbReference type="RefSeq" id="WP_267220857.1">
    <property type="nucleotide sequence ID" value="NZ_JAPCWC010000008.1"/>
</dbReference>
<dbReference type="GO" id="GO:0003743">
    <property type="term" value="F:translation initiation factor activity"/>
    <property type="evidence" value="ECO:0007669"/>
    <property type="project" value="UniProtKB-KW"/>
</dbReference>
<dbReference type="InterPro" id="IPR005225">
    <property type="entry name" value="Small_GTP-bd"/>
</dbReference>
<dbReference type="Gene3D" id="3.40.50.10050">
    <property type="entry name" value="Translation initiation factor IF- 2, domain 3"/>
    <property type="match status" value="1"/>
</dbReference>
<feature type="domain" description="Tr-type G" evidence="12">
    <location>
        <begin position="441"/>
        <end position="611"/>
    </location>
</feature>
<comment type="caution">
    <text evidence="8">Lacks conserved residue(s) required for the propagation of feature annotation.</text>
</comment>
<comment type="subcellular location">
    <subcellularLocation>
        <location evidence="8">Cytoplasm</location>
    </subcellularLocation>
</comment>
<proteinExistence type="inferred from homology"/>
<evidence type="ECO:0000256" key="11">
    <source>
        <dbReference type="SAM" id="MobiDB-lite"/>
    </source>
</evidence>
<dbReference type="EMBL" id="JBHLTM010000086">
    <property type="protein sequence ID" value="MFC0687537.1"/>
    <property type="molecule type" value="Genomic_DNA"/>
</dbReference>
<name>A0ABV6SFQ0_9SPHN</name>
<dbReference type="NCBIfam" id="TIGR00487">
    <property type="entry name" value="IF-2"/>
    <property type="match status" value="1"/>
</dbReference>
<evidence type="ECO:0000256" key="2">
    <source>
        <dbReference type="ARBA" id="ARBA00020675"/>
    </source>
</evidence>
<dbReference type="Gene3D" id="3.40.50.300">
    <property type="entry name" value="P-loop containing nucleotide triphosphate hydrolases"/>
    <property type="match status" value="1"/>
</dbReference>
<feature type="binding site" evidence="8">
    <location>
        <begin position="551"/>
        <end position="554"/>
    </location>
    <ligand>
        <name>GTP</name>
        <dbReference type="ChEBI" id="CHEBI:37565"/>
    </ligand>
</feature>
<feature type="binding site" evidence="8">
    <location>
        <begin position="497"/>
        <end position="501"/>
    </location>
    <ligand>
        <name>GTP</name>
        <dbReference type="ChEBI" id="CHEBI:37565"/>
    </ligand>
</feature>
<dbReference type="SUPFAM" id="SSF52540">
    <property type="entry name" value="P-loop containing nucleoside triphosphate hydrolases"/>
    <property type="match status" value="1"/>
</dbReference>
<dbReference type="PANTHER" id="PTHR43381:SF5">
    <property type="entry name" value="TR-TYPE G DOMAIN-CONTAINING PROTEIN"/>
    <property type="match status" value="1"/>
</dbReference>
<dbReference type="InterPro" id="IPR053905">
    <property type="entry name" value="EF-G-like_DII"/>
</dbReference>
<dbReference type="CDD" id="cd03702">
    <property type="entry name" value="IF2_mtIF2_II"/>
    <property type="match status" value="1"/>
</dbReference>
<keyword evidence="14" id="KW-1185">Reference proteome</keyword>
<feature type="region of interest" description="Disordered" evidence="11">
    <location>
        <begin position="338"/>
        <end position="357"/>
    </location>
</feature>